<evidence type="ECO:0000256" key="7">
    <source>
        <dbReference type="SAM" id="Phobius"/>
    </source>
</evidence>
<keyword evidence="6" id="KW-0297">G-protein coupled receptor</keyword>
<feature type="transmembrane region" description="Helical" evidence="7">
    <location>
        <begin position="12"/>
        <end position="30"/>
    </location>
</feature>
<feature type="transmembrane region" description="Helical" evidence="7">
    <location>
        <begin position="314"/>
        <end position="331"/>
    </location>
</feature>
<gene>
    <name evidence="9" type="ORF">BRAFLDRAFT_96428</name>
</gene>
<organism>
    <name type="scientific">Branchiostoma floridae</name>
    <name type="common">Florida lancelet</name>
    <name type="synonym">Amphioxus</name>
    <dbReference type="NCBI Taxonomy" id="7739"/>
    <lineage>
        <taxon>Eukaryota</taxon>
        <taxon>Metazoa</taxon>
        <taxon>Chordata</taxon>
        <taxon>Cephalochordata</taxon>
        <taxon>Leptocardii</taxon>
        <taxon>Amphioxiformes</taxon>
        <taxon>Branchiostomatidae</taxon>
        <taxon>Branchiostoma</taxon>
    </lineage>
</organism>
<dbReference type="GO" id="GO:0005886">
    <property type="term" value="C:plasma membrane"/>
    <property type="evidence" value="ECO:0007669"/>
    <property type="project" value="UniProtKB-SubCell"/>
</dbReference>
<accession>C3Z4F3</accession>
<dbReference type="PROSITE" id="PS00237">
    <property type="entry name" value="G_PROTEIN_RECEP_F1_1"/>
    <property type="match status" value="1"/>
</dbReference>
<evidence type="ECO:0000256" key="4">
    <source>
        <dbReference type="ARBA" id="ARBA00022989"/>
    </source>
</evidence>
<dbReference type="PANTHER" id="PTHR22750">
    <property type="entry name" value="G-PROTEIN COUPLED RECEPTOR"/>
    <property type="match status" value="1"/>
</dbReference>
<dbReference type="CDD" id="cd14972">
    <property type="entry name" value="7tmA_EDG-like"/>
    <property type="match status" value="1"/>
</dbReference>
<feature type="transmembrane region" description="Helical" evidence="7">
    <location>
        <begin position="351"/>
        <end position="369"/>
    </location>
</feature>
<dbReference type="STRING" id="7739.C3Z4F3"/>
<keyword evidence="4 7" id="KW-1133">Transmembrane helix</keyword>
<dbReference type="EMBL" id="GG666579">
    <property type="protein sequence ID" value="EEN52542.1"/>
    <property type="molecule type" value="Genomic_DNA"/>
</dbReference>
<dbReference type="SUPFAM" id="SSF81321">
    <property type="entry name" value="Family A G protein-coupled receptor-like"/>
    <property type="match status" value="1"/>
</dbReference>
<feature type="transmembrane region" description="Helical" evidence="7">
    <location>
        <begin position="263"/>
        <end position="290"/>
    </location>
</feature>
<feature type="transmembrane region" description="Helical" evidence="7">
    <location>
        <begin position="136"/>
        <end position="165"/>
    </location>
</feature>
<dbReference type="GO" id="GO:0004930">
    <property type="term" value="F:G protein-coupled receptor activity"/>
    <property type="evidence" value="ECO:0007669"/>
    <property type="project" value="UniProtKB-KW"/>
</dbReference>
<evidence type="ECO:0000256" key="1">
    <source>
        <dbReference type="ARBA" id="ARBA00004651"/>
    </source>
</evidence>
<keyword evidence="5 7" id="KW-0472">Membrane</keyword>
<keyword evidence="3 6" id="KW-0812">Transmembrane</keyword>
<dbReference type="InParanoid" id="C3Z4F3"/>
<dbReference type="PROSITE" id="PS50262">
    <property type="entry name" value="G_PROTEIN_RECEP_F1_2"/>
    <property type="match status" value="1"/>
</dbReference>
<comment type="similarity">
    <text evidence="6">Belongs to the G-protein coupled receptor 1 family.</text>
</comment>
<evidence type="ECO:0000256" key="6">
    <source>
        <dbReference type="RuleBase" id="RU000688"/>
    </source>
</evidence>
<evidence type="ECO:0000256" key="3">
    <source>
        <dbReference type="ARBA" id="ARBA00022692"/>
    </source>
</evidence>
<feature type="transmembrane region" description="Helical" evidence="7">
    <location>
        <begin position="220"/>
        <end position="243"/>
    </location>
</feature>
<reference evidence="9" key="1">
    <citation type="journal article" date="2008" name="Nature">
        <title>The amphioxus genome and the evolution of the chordate karyotype.</title>
        <authorList>
            <consortium name="US DOE Joint Genome Institute (JGI-PGF)"/>
            <person name="Putnam N.H."/>
            <person name="Butts T."/>
            <person name="Ferrier D.E.K."/>
            <person name="Furlong R.F."/>
            <person name="Hellsten U."/>
            <person name="Kawashima T."/>
            <person name="Robinson-Rechavi M."/>
            <person name="Shoguchi E."/>
            <person name="Terry A."/>
            <person name="Yu J.-K."/>
            <person name="Benito-Gutierrez E.L."/>
            <person name="Dubchak I."/>
            <person name="Garcia-Fernandez J."/>
            <person name="Gibson-Brown J.J."/>
            <person name="Grigoriev I.V."/>
            <person name="Horton A.C."/>
            <person name="de Jong P.J."/>
            <person name="Jurka J."/>
            <person name="Kapitonov V.V."/>
            <person name="Kohara Y."/>
            <person name="Kuroki Y."/>
            <person name="Lindquist E."/>
            <person name="Lucas S."/>
            <person name="Osoegawa K."/>
            <person name="Pennacchio L.A."/>
            <person name="Salamov A.A."/>
            <person name="Satou Y."/>
            <person name="Sauka-Spengler T."/>
            <person name="Schmutz J."/>
            <person name="Shin-I T."/>
            <person name="Toyoda A."/>
            <person name="Bronner-Fraser M."/>
            <person name="Fujiyama A."/>
            <person name="Holland L.Z."/>
            <person name="Holland P.W.H."/>
            <person name="Satoh N."/>
            <person name="Rokhsar D.S."/>
        </authorList>
    </citation>
    <scope>NUCLEOTIDE SEQUENCE [LARGE SCALE GENOMIC DNA]</scope>
    <source>
        <strain evidence="9">S238N-H82</strain>
        <tissue evidence="9">Testes</tissue>
    </source>
</reference>
<proteinExistence type="inferred from homology"/>
<sequence length="397" mass="43438">MMLEQLNIKTAIMFVFAAICSFGTALAPQSNMNSTTELSNRTDGVDGSETWEELLQNCSSSSTTNKTSQVNENVTSTSFVCAEVGERKDPESFLYGSRVRYLGVLLVLNAISVGSVVANSLPLAAIIKYEALHKPVFILMANMAASDIVAGVCFLCVGVTAYIYAKAGIPPPNALYRFLPTSFLLSALSSSYSLLALTAERYWFIVHGLTYEDKITNDRCKVAIIVVWLLSSILALLPVFGWSCTFPSQVGCSQYGGGTPQSYLVLILILVFIPMAAIVFFNLGVFRCLWRQVSDIRRQEAAVQAEPSTSRKSAVTILIITIVFLVSWLPYSAVVANEVFCKEDCNDMDQSMIGLVILNSAVNPIIYGFRLKEIRRNVKRLFVGNAVNGGVMNAWSP</sequence>
<feature type="transmembrane region" description="Helical" evidence="7">
    <location>
        <begin position="101"/>
        <end position="124"/>
    </location>
</feature>
<keyword evidence="6" id="KW-0675">Receptor</keyword>
<keyword evidence="2" id="KW-1003">Cell membrane</keyword>
<dbReference type="InterPro" id="IPR017452">
    <property type="entry name" value="GPCR_Rhodpsn_7TM"/>
</dbReference>
<dbReference type="Gene3D" id="1.20.1070.10">
    <property type="entry name" value="Rhodopsin 7-helix transmembrane proteins"/>
    <property type="match status" value="1"/>
</dbReference>
<dbReference type="FunCoup" id="C3Z4F3">
    <property type="interactions" value="76"/>
</dbReference>
<keyword evidence="6" id="KW-0807">Transducer</keyword>
<feature type="domain" description="G-protein coupled receptors family 1 profile" evidence="8">
    <location>
        <begin position="118"/>
        <end position="367"/>
    </location>
</feature>
<dbReference type="InterPro" id="IPR000276">
    <property type="entry name" value="GPCR_Rhodpsn"/>
</dbReference>
<evidence type="ECO:0000313" key="9">
    <source>
        <dbReference type="EMBL" id="EEN52542.1"/>
    </source>
</evidence>
<name>C3Z4F3_BRAFL</name>
<comment type="subcellular location">
    <subcellularLocation>
        <location evidence="1">Cell membrane</location>
        <topology evidence="1">Multi-pass membrane protein</topology>
    </subcellularLocation>
</comment>
<dbReference type="PRINTS" id="PR00237">
    <property type="entry name" value="GPCRRHODOPSN"/>
</dbReference>
<dbReference type="eggNOG" id="KOG3656">
    <property type="taxonomic scope" value="Eukaryota"/>
</dbReference>
<evidence type="ECO:0000256" key="2">
    <source>
        <dbReference type="ARBA" id="ARBA00022475"/>
    </source>
</evidence>
<protein>
    <recommendedName>
        <fullName evidence="8">G-protein coupled receptors family 1 profile domain-containing protein</fullName>
    </recommendedName>
</protein>
<dbReference type="Pfam" id="PF00001">
    <property type="entry name" value="7tm_1"/>
    <property type="match status" value="1"/>
</dbReference>
<evidence type="ECO:0000256" key="5">
    <source>
        <dbReference type="ARBA" id="ARBA00023136"/>
    </source>
</evidence>
<dbReference type="AlphaFoldDB" id="C3Z4F3"/>
<evidence type="ECO:0000259" key="8">
    <source>
        <dbReference type="PROSITE" id="PS50262"/>
    </source>
</evidence>